<evidence type="ECO:0000259" key="3">
    <source>
        <dbReference type="Pfam" id="PF07693"/>
    </source>
</evidence>
<keyword evidence="2" id="KW-1133">Transmembrane helix</keyword>
<dbReference type="Pfam" id="PF13637">
    <property type="entry name" value="Ank_4"/>
    <property type="match status" value="2"/>
</dbReference>
<sequence length="958" mass="105820">TGESGLIIASRLGHEGLVNLLCEVVDDVDDSDDDGWTALLNACSHGHLGVVRSLVEHGAEVHLADLMGWTPLMWAVYKNHPEIVAFLLEKGAHANLVDEEDGLTPLMAAAGRGYDQVASILIAAGAEVNATDKFGNTPLIWAARKGYLPIVRDLLNAGVELDTIGMHSSTALMLATRGNFLDVVELIISREPNLNIIDNNGCTALSIASREGYGEIAAALLEAGAYVNVVDKFGDPLIINAVRSGNVSIVRELLVKYADVNAKDLEGRTAMHLAIDKGYIDVVLTLLERKPNLEQRNRDGETPLFRAVKSRNTALTQLLVHSGAKVAATDKNGDNCLHLALRARSRHLTQTLLSRPNDARLLYRPNKVGETPYSIDQSNSEPILPFIFGPAESHAQPDSMLGYDVYSNVLADILSEPNLSLPLTVGLYAKWGSGKSFLLNKMKASMQYFSRSWLETASLYWSWKIAFLLVVFGALCALLLVTATSALGYGVHIIVSLVLGSLFIVALLAFYAFIYYGSEVRGWQRCVKIANTLGRQLAHLQLFFNVIFYHPPILRDKDLLACPVAFLFADYHRLSSIGGEQALAKIVTTLFEACESHYGMLSTRLFCALKTSYARGSGSKMRRVCGLPVLMVAGISIGAIMLALVLLCVFWSTQSETSEHSAIEGTLFTALVLLLTVLLVAAYPLGLVLVYGTSNAAKRRINKAAHSLQTDRFEGFMQRIQQEVDVLADLVHCLDSFTQSQTRLVVVVDGLDNCERDKMVQTLDALELLFSSRQNRPFVVTIAVDPHIIISAVTHNIHSALTGTDLTGYDYLKNIVSMPFYLHNSALRQLQMNLRKQQKTLTQWKDRFARQETFHGSYISLNETDKKPARKGTVSNSGVVDTSTVSNTLLTDDYFSNLNPRSMKRIVNTLTLSGRLMRSFEVDFSWLMLGHWVSLIEQWPYRMSWMIDYCDQVPDLPD</sequence>
<proteinExistence type="predicted"/>
<keyword evidence="2" id="KW-0472">Membrane</keyword>
<feature type="repeat" description="ANK" evidence="1">
    <location>
        <begin position="101"/>
        <end position="133"/>
    </location>
</feature>
<organism evidence="4 5">
    <name type="scientific">Plectus sambesii</name>
    <dbReference type="NCBI Taxonomy" id="2011161"/>
    <lineage>
        <taxon>Eukaryota</taxon>
        <taxon>Metazoa</taxon>
        <taxon>Ecdysozoa</taxon>
        <taxon>Nematoda</taxon>
        <taxon>Chromadorea</taxon>
        <taxon>Plectida</taxon>
        <taxon>Plectina</taxon>
        <taxon>Plectoidea</taxon>
        <taxon>Plectidae</taxon>
        <taxon>Plectus</taxon>
    </lineage>
</organism>
<feature type="repeat" description="ANK" evidence="1">
    <location>
        <begin position="200"/>
        <end position="232"/>
    </location>
</feature>
<feature type="repeat" description="ANK" evidence="1">
    <location>
        <begin position="266"/>
        <end position="298"/>
    </location>
</feature>
<feature type="repeat" description="ANK" evidence="1">
    <location>
        <begin position="167"/>
        <end position="199"/>
    </location>
</feature>
<feature type="transmembrane region" description="Helical" evidence="2">
    <location>
        <begin position="665"/>
        <end position="691"/>
    </location>
</feature>
<dbReference type="Proteomes" id="UP000887566">
    <property type="component" value="Unplaced"/>
</dbReference>
<feature type="repeat" description="ANK" evidence="1">
    <location>
        <begin position="134"/>
        <end position="166"/>
    </location>
</feature>
<dbReference type="SMART" id="SM00248">
    <property type="entry name" value="ANK"/>
    <property type="match status" value="11"/>
</dbReference>
<name>A0A914XNF9_9BILA</name>
<keyword evidence="2" id="KW-0812">Transmembrane</keyword>
<dbReference type="InterPro" id="IPR002110">
    <property type="entry name" value="Ankyrin_rpt"/>
</dbReference>
<dbReference type="AlphaFoldDB" id="A0A914XNF9"/>
<dbReference type="GO" id="GO:0030165">
    <property type="term" value="F:PDZ domain binding"/>
    <property type="evidence" value="ECO:0007669"/>
    <property type="project" value="TreeGrafter"/>
</dbReference>
<evidence type="ECO:0000256" key="1">
    <source>
        <dbReference type="PROSITE-ProRule" id="PRU00023"/>
    </source>
</evidence>
<dbReference type="WBParaSite" id="PSAMB.scaffold8754size5830.g31730.t1">
    <property type="protein sequence ID" value="PSAMB.scaffold8754size5830.g31730.t1"/>
    <property type="gene ID" value="PSAMB.scaffold8754size5830.g31730"/>
</dbReference>
<feature type="repeat" description="ANK" evidence="1">
    <location>
        <begin position="67"/>
        <end position="99"/>
    </location>
</feature>
<feature type="domain" description="KAP NTPase" evidence="3">
    <location>
        <begin position="403"/>
        <end position="916"/>
    </location>
</feature>
<dbReference type="PANTHER" id="PTHR24116:SF0">
    <property type="entry name" value="KINASE D-INTERACTING SUBSTRATE OF 220 KDA"/>
    <property type="match status" value="1"/>
</dbReference>
<evidence type="ECO:0000256" key="2">
    <source>
        <dbReference type="SAM" id="Phobius"/>
    </source>
</evidence>
<feature type="repeat" description="ANK" evidence="1">
    <location>
        <begin position="299"/>
        <end position="331"/>
    </location>
</feature>
<feature type="transmembrane region" description="Helical" evidence="2">
    <location>
        <begin position="465"/>
        <end position="487"/>
    </location>
</feature>
<dbReference type="GO" id="GO:0019887">
    <property type="term" value="F:protein kinase regulator activity"/>
    <property type="evidence" value="ECO:0007669"/>
    <property type="project" value="TreeGrafter"/>
</dbReference>
<dbReference type="InterPro" id="IPR011646">
    <property type="entry name" value="KAP_P-loop"/>
</dbReference>
<feature type="transmembrane region" description="Helical" evidence="2">
    <location>
        <begin position="629"/>
        <end position="653"/>
    </location>
</feature>
<evidence type="ECO:0000313" key="5">
    <source>
        <dbReference type="WBParaSite" id="PSAMB.scaffold8754size5830.g31730.t1"/>
    </source>
</evidence>
<reference evidence="5" key="1">
    <citation type="submission" date="2022-11" db="UniProtKB">
        <authorList>
            <consortium name="WormBaseParasite"/>
        </authorList>
    </citation>
    <scope>IDENTIFICATION</scope>
</reference>
<accession>A0A914XNF9</accession>
<dbReference type="PROSITE" id="PS50088">
    <property type="entry name" value="ANK_REPEAT"/>
    <property type="match status" value="8"/>
</dbReference>
<dbReference type="InterPro" id="IPR036770">
    <property type="entry name" value="Ankyrin_rpt-contain_sf"/>
</dbReference>
<dbReference type="Gene3D" id="1.25.40.20">
    <property type="entry name" value="Ankyrin repeat-containing domain"/>
    <property type="match status" value="4"/>
</dbReference>
<dbReference type="Pfam" id="PF07693">
    <property type="entry name" value="KAP_NTPase"/>
    <property type="match status" value="1"/>
</dbReference>
<protein>
    <submittedName>
        <fullName evidence="5">KAP NTPase domain-containing protein</fullName>
    </submittedName>
</protein>
<feature type="transmembrane region" description="Helical" evidence="2">
    <location>
        <begin position="493"/>
        <end position="516"/>
    </location>
</feature>
<keyword evidence="1" id="KW-0040">ANK repeat</keyword>
<dbReference type="Pfam" id="PF12796">
    <property type="entry name" value="Ank_2"/>
    <property type="match status" value="2"/>
</dbReference>
<dbReference type="InterPro" id="IPR052771">
    <property type="entry name" value="Neurotrophin_sig_adaptor"/>
</dbReference>
<dbReference type="SUPFAM" id="SSF48403">
    <property type="entry name" value="Ankyrin repeat"/>
    <property type="match status" value="1"/>
</dbReference>
<dbReference type="PANTHER" id="PTHR24116">
    <property type="entry name" value="KINASE D-INTERACTING SUBSTRATE OF 220 KDA"/>
    <property type="match status" value="1"/>
</dbReference>
<dbReference type="PROSITE" id="PS50297">
    <property type="entry name" value="ANK_REP_REGION"/>
    <property type="match status" value="7"/>
</dbReference>
<keyword evidence="4" id="KW-1185">Reference proteome</keyword>
<dbReference type="Pfam" id="PF00023">
    <property type="entry name" value="Ank"/>
    <property type="match status" value="1"/>
</dbReference>
<evidence type="ECO:0000313" key="4">
    <source>
        <dbReference type="Proteomes" id="UP000887566"/>
    </source>
</evidence>
<feature type="repeat" description="ANK" evidence="1">
    <location>
        <begin position="34"/>
        <end position="66"/>
    </location>
</feature>